<feature type="region of interest" description="Disordered" evidence="1">
    <location>
        <begin position="152"/>
        <end position="175"/>
    </location>
</feature>
<feature type="compositionally biased region" description="Low complexity" evidence="1">
    <location>
        <begin position="21"/>
        <end position="41"/>
    </location>
</feature>
<evidence type="ECO:0000256" key="1">
    <source>
        <dbReference type="SAM" id="MobiDB-lite"/>
    </source>
</evidence>
<sequence>MNAYSNDSTADRRQRLRQRLQRALSLSSCDSDGSGSALSGDTTVDDPSFRGEADERESHRGSDEGEQLPGNEHPAPKGLARPFPSPQNAEGIDATDSIIAIQCLADLDNRTNGLESALHEQNIWNESINHLLEDFSKRLAAVETLFQNVRDTGRAGREAMGGRRRSTRQSAQPRQ</sequence>
<dbReference type="EMBL" id="JAPQKH010000004">
    <property type="protein sequence ID" value="KAJ5100901.1"/>
    <property type="molecule type" value="Genomic_DNA"/>
</dbReference>
<evidence type="ECO:0000313" key="2">
    <source>
        <dbReference type="EMBL" id="KAJ5100901.1"/>
    </source>
</evidence>
<proteinExistence type="predicted"/>
<dbReference type="OrthoDB" id="10361850at2759"/>
<feature type="region of interest" description="Disordered" evidence="1">
    <location>
        <begin position="1"/>
        <end position="91"/>
    </location>
</feature>
<comment type="caution">
    <text evidence="2">The sequence shown here is derived from an EMBL/GenBank/DDBJ whole genome shotgun (WGS) entry which is preliminary data.</text>
</comment>
<reference evidence="2" key="1">
    <citation type="submission" date="2022-11" db="EMBL/GenBank/DDBJ databases">
        <authorList>
            <person name="Petersen C."/>
        </authorList>
    </citation>
    <scope>NUCLEOTIDE SEQUENCE</scope>
    <source>
        <strain evidence="2">IBT 30069</strain>
    </source>
</reference>
<evidence type="ECO:0000313" key="3">
    <source>
        <dbReference type="Proteomes" id="UP001149165"/>
    </source>
</evidence>
<accession>A0A9W9FIN0</accession>
<name>A0A9W9FIN0_9EURO</name>
<feature type="compositionally biased region" description="Basic and acidic residues" evidence="1">
    <location>
        <begin position="152"/>
        <end position="161"/>
    </location>
</feature>
<keyword evidence="3" id="KW-1185">Reference proteome</keyword>
<dbReference type="Proteomes" id="UP001149165">
    <property type="component" value="Unassembled WGS sequence"/>
</dbReference>
<feature type="compositionally biased region" description="Basic and acidic residues" evidence="1">
    <location>
        <begin position="47"/>
        <end position="63"/>
    </location>
</feature>
<reference evidence="2" key="2">
    <citation type="journal article" date="2023" name="IMA Fungus">
        <title>Comparative genomic study of the Penicillium genus elucidates a diverse pangenome and 15 lateral gene transfer events.</title>
        <authorList>
            <person name="Petersen C."/>
            <person name="Sorensen T."/>
            <person name="Nielsen M.R."/>
            <person name="Sondergaard T.E."/>
            <person name="Sorensen J.L."/>
            <person name="Fitzpatrick D.A."/>
            <person name="Frisvad J.C."/>
            <person name="Nielsen K.L."/>
        </authorList>
    </citation>
    <scope>NUCLEOTIDE SEQUENCE</scope>
    <source>
        <strain evidence="2">IBT 30069</strain>
    </source>
</reference>
<gene>
    <name evidence="2" type="ORF">N7456_006953</name>
</gene>
<protein>
    <submittedName>
        <fullName evidence="2">Uncharacterized protein</fullName>
    </submittedName>
</protein>
<dbReference type="AlphaFoldDB" id="A0A9W9FIN0"/>
<organism evidence="2 3">
    <name type="scientific">Penicillium angulare</name>
    <dbReference type="NCBI Taxonomy" id="116970"/>
    <lineage>
        <taxon>Eukaryota</taxon>
        <taxon>Fungi</taxon>
        <taxon>Dikarya</taxon>
        <taxon>Ascomycota</taxon>
        <taxon>Pezizomycotina</taxon>
        <taxon>Eurotiomycetes</taxon>
        <taxon>Eurotiomycetidae</taxon>
        <taxon>Eurotiales</taxon>
        <taxon>Aspergillaceae</taxon>
        <taxon>Penicillium</taxon>
    </lineage>
</organism>